<evidence type="ECO:0000313" key="1">
    <source>
        <dbReference type="EMBL" id="BAU29643.1"/>
    </source>
</evidence>
<dbReference type="RefSeq" id="WP_096467301.1">
    <property type="nucleotide sequence ID" value="NZ_AP017312.1"/>
</dbReference>
<proteinExistence type="predicted"/>
<dbReference type="InterPro" id="IPR010390">
    <property type="entry name" value="ABC-2_transporter-like"/>
</dbReference>
<name>A0A0U4WN12_9BACL</name>
<sequence>MFSMYAEIIRIRFLTMLAYRVNYYSGIIIYAINIGAYYFLWNAIYGGQPTMGGLTAHQMVTYVAISWMARAFYFNNIDREMAQDIKEGKVAIEMIRPYNYLVVKMMQGLGEGIFRLLFFSIPGMVIVSFIFPISFPSDVLIWSWYAVSLVFSFIINTQINLITGLLTFFFYNNEGLMHAKRVIVDLFSGLILPISFYPLWAQHILQYLPFQAISYVPGVIFTGVLTGEKLYHALFIQSVWVVALLIPISLMWWQARRNVIIQGG</sequence>
<keyword evidence="2" id="KW-1185">Reference proteome</keyword>
<accession>A0A0U4WN12</accession>
<gene>
    <name evidence="1" type="ORF">CB4_03880</name>
</gene>
<evidence type="ECO:0000313" key="2">
    <source>
        <dbReference type="Proteomes" id="UP000217696"/>
    </source>
</evidence>
<dbReference type="Proteomes" id="UP000217696">
    <property type="component" value="Chromosome"/>
</dbReference>
<dbReference type="PANTHER" id="PTHR36832:SF1">
    <property type="entry name" value="SLR1174 PROTEIN"/>
    <property type="match status" value="1"/>
</dbReference>
<dbReference type="OrthoDB" id="2027431at2"/>
<dbReference type="PANTHER" id="PTHR36832">
    <property type="entry name" value="SLR1174 PROTEIN-RELATED"/>
    <property type="match status" value="1"/>
</dbReference>
<reference evidence="1 2" key="1">
    <citation type="submission" date="2015-12" db="EMBL/GenBank/DDBJ databases">
        <title>Genome sequence of Aneurinibacillus soli.</title>
        <authorList>
            <person name="Lee J.S."/>
            <person name="Lee K.C."/>
            <person name="Kim K.K."/>
            <person name="Lee B.W."/>
        </authorList>
    </citation>
    <scope>NUCLEOTIDE SEQUENCE [LARGE SCALE GENOMIC DNA]</scope>
    <source>
        <strain evidence="1 2">CB4</strain>
    </source>
</reference>
<organism evidence="1 2">
    <name type="scientific">Aneurinibacillus soli</name>
    <dbReference type="NCBI Taxonomy" id="1500254"/>
    <lineage>
        <taxon>Bacteria</taxon>
        <taxon>Bacillati</taxon>
        <taxon>Bacillota</taxon>
        <taxon>Bacilli</taxon>
        <taxon>Bacillales</taxon>
        <taxon>Paenibacillaceae</taxon>
        <taxon>Aneurinibacillus group</taxon>
        <taxon>Aneurinibacillus</taxon>
    </lineage>
</organism>
<dbReference type="KEGG" id="asoc:CB4_03880"/>
<dbReference type="EMBL" id="AP017312">
    <property type="protein sequence ID" value="BAU29643.1"/>
    <property type="molecule type" value="Genomic_DNA"/>
</dbReference>
<dbReference type="Pfam" id="PF06182">
    <property type="entry name" value="ABC2_membrane_6"/>
    <property type="match status" value="1"/>
</dbReference>
<protein>
    <submittedName>
        <fullName evidence="1">Uncharacterized protein</fullName>
    </submittedName>
</protein>
<dbReference type="AlphaFoldDB" id="A0A0U4WN12"/>